<reference evidence="3" key="1">
    <citation type="submission" date="2022-07" db="EMBL/GenBank/DDBJ databases">
        <title>Draft genome sequence of Zalerion maritima ATCC 34329, a (micro)plastics degrading marine fungus.</title>
        <authorList>
            <person name="Paco A."/>
            <person name="Goncalves M.F.M."/>
            <person name="Rocha-Santos T.A.P."/>
            <person name="Alves A."/>
        </authorList>
    </citation>
    <scope>NUCLEOTIDE SEQUENCE</scope>
    <source>
        <strain evidence="3">ATCC 34329</strain>
    </source>
</reference>
<evidence type="ECO:0008006" key="5">
    <source>
        <dbReference type="Google" id="ProtNLM"/>
    </source>
</evidence>
<comment type="caution">
    <text evidence="3">The sequence shown here is derived from an EMBL/GenBank/DDBJ whole genome shotgun (WGS) entry which is preliminary data.</text>
</comment>
<sequence>MAEPTSPPVNFMDRFSADGKDRSHLPPLSPLVAGLRAAQLVLNLLILILAAVSADRFGTSDVDVYGMTFFTFAWTLFFFGYVYGTAIFVPEFYNVYAHLGAEFLTCLWWLVSWALCASRANDFNFYRGSSSRANLFLDTLAAAAGLGALQWLLFIGTLVLLAMYVMNTKYPNGFPKPQVKPTGGGGPGPGPAPVEAPPVGPNGNYGQQPVEMDHMSQAPPAAQPHMGPGRMSPYPEETGIPTGPPHNPQANNQV</sequence>
<evidence type="ECO:0000313" key="3">
    <source>
        <dbReference type="EMBL" id="KAJ2902299.1"/>
    </source>
</evidence>
<keyword evidence="2" id="KW-0472">Membrane</keyword>
<dbReference type="PANTHER" id="PTHR37451:SF4">
    <property type="entry name" value="MARVEL DOMAIN-CONTAINING PROTEIN"/>
    <property type="match status" value="1"/>
</dbReference>
<feature type="region of interest" description="Disordered" evidence="1">
    <location>
        <begin position="176"/>
        <end position="254"/>
    </location>
</feature>
<feature type="transmembrane region" description="Helical" evidence="2">
    <location>
        <begin position="64"/>
        <end position="83"/>
    </location>
</feature>
<dbReference type="PANTHER" id="PTHR37451">
    <property type="entry name" value="MARVEL DOMAIN"/>
    <property type="match status" value="1"/>
</dbReference>
<name>A0AAD5RS84_9PEZI</name>
<evidence type="ECO:0000256" key="1">
    <source>
        <dbReference type="SAM" id="MobiDB-lite"/>
    </source>
</evidence>
<accession>A0AAD5RS84</accession>
<evidence type="ECO:0000313" key="4">
    <source>
        <dbReference type="Proteomes" id="UP001201980"/>
    </source>
</evidence>
<proteinExistence type="predicted"/>
<feature type="transmembrane region" description="Helical" evidence="2">
    <location>
        <begin position="135"/>
        <end position="166"/>
    </location>
</feature>
<dbReference type="Proteomes" id="UP001201980">
    <property type="component" value="Unassembled WGS sequence"/>
</dbReference>
<organism evidence="3 4">
    <name type="scientific">Zalerion maritima</name>
    <dbReference type="NCBI Taxonomy" id="339359"/>
    <lineage>
        <taxon>Eukaryota</taxon>
        <taxon>Fungi</taxon>
        <taxon>Dikarya</taxon>
        <taxon>Ascomycota</taxon>
        <taxon>Pezizomycotina</taxon>
        <taxon>Sordariomycetes</taxon>
        <taxon>Lulworthiomycetidae</taxon>
        <taxon>Lulworthiales</taxon>
        <taxon>Lulworthiaceae</taxon>
        <taxon>Zalerion</taxon>
    </lineage>
</organism>
<protein>
    <recommendedName>
        <fullName evidence="5">MARVEL domain-containing protein</fullName>
    </recommendedName>
</protein>
<feature type="compositionally biased region" description="Pro residues" evidence="1">
    <location>
        <begin position="188"/>
        <end position="200"/>
    </location>
</feature>
<dbReference type="EMBL" id="JAKWBI020000117">
    <property type="protein sequence ID" value="KAJ2902299.1"/>
    <property type="molecule type" value="Genomic_DNA"/>
</dbReference>
<keyword evidence="2" id="KW-1133">Transmembrane helix</keyword>
<feature type="transmembrane region" description="Helical" evidence="2">
    <location>
        <begin position="31"/>
        <end position="52"/>
    </location>
</feature>
<dbReference type="AlphaFoldDB" id="A0AAD5RS84"/>
<keyword evidence="4" id="KW-1185">Reference proteome</keyword>
<gene>
    <name evidence="3" type="ORF">MKZ38_000765</name>
</gene>
<keyword evidence="2" id="KW-0812">Transmembrane</keyword>
<evidence type="ECO:0000256" key="2">
    <source>
        <dbReference type="SAM" id="Phobius"/>
    </source>
</evidence>